<protein>
    <submittedName>
        <fullName evidence="3">Transposase</fullName>
    </submittedName>
</protein>
<name>A0A183TDU3_SCHSO</name>
<dbReference type="EMBL" id="UYSU01039156">
    <property type="protein sequence ID" value="VDM01027.1"/>
    <property type="molecule type" value="Genomic_DNA"/>
</dbReference>
<proteinExistence type="predicted"/>
<evidence type="ECO:0000313" key="1">
    <source>
        <dbReference type="EMBL" id="VDM01027.1"/>
    </source>
</evidence>
<evidence type="ECO:0000313" key="2">
    <source>
        <dbReference type="Proteomes" id="UP000275846"/>
    </source>
</evidence>
<organism evidence="3">
    <name type="scientific">Schistocephalus solidus</name>
    <name type="common">Tapeworm</name>
    <dbReference type="NCBI Taxonomy" id="70667"/>
    <lineage>
        <taxon>Eukaryota</taxon>
        <taxon>Metazoa</taxon>
        <taxon>Spiralia</taxon>
        <taxon>Lophotrochozoa</taxon>
        <taxon>Platyhelminthes</taxon>
        <taxon>Cestoda</taxon>
        <taxon>Eucestoda</taxon>
        <taxon>Diphyllobothriidea</taxon>
        <taxon>Diphyllobothriidae</taxon>
        <taxon>Schistocephalus</taxon>
    </lineage>
</organism>
<reference evidence="1 2" key="2">
    <citation type="submission" date="2018-11" db="EMBL/GenBank/DDBJ databases">
        <authorList>
            <consortium name="Pathogen Informatics"/>
        </authorList>
    </citation>
    <scope>NUCLEOTIDE SEQUENCE [LARGE SCALE GENOMIC DNA]</scope>
    <source>
        <strain evidence="1 2">NST_G2</strain>
    </source>
</reference>
<dbReference type="AlphaFoldDB" id="A0A183TDU3"/>
<reference evidence="3" key="1">
    <citation type="submission" date="2016-06" db="UniProtKB">
        <authorList>
            <consortium name="WormBaseParasite"/>
        </authorList>
    </citation>
    <scope>IDENTIFICATION</scope>
</reference>
<evidence type="ECO:0000313" key="3">
    <source>
        <dbReference type="WBParaSite" id="SSLN_0001519401-mRNA-1"/>
    </source>
</evidence>
<dbReference type="Proteomes" id="UP000275846">
    <property type="component" value="Unassembled WGS sequence"/>
</dbReference>
<sequence>MYERFEFYHALDVATTMITAHACSMTVCQAIEARNANKHAINQRFDLDPAYGGLCMRLSTFNPDGA</sequence>
<dbReference type="WBParaSite" id="SSLN_0001519401-mRNA-1">
    <property type="protein sequence ID" value="SSLN_0001519401-mRNA-1"/>
    <property type="gene ID" value="SSLN_0001519401"/>
</dbReference>
<accession>A0A183TDU3</accession>
<gene>
    <name evidence="1" type="ORF">SSLN_LOCUS14641</name>
</gene>
<keyword evidence="2" id="KW-1185">Reference proteome</keyword>